<evidence type="ECO:0000256" key="5">
    <source>
        <dbReference type="ARBA" id="ARBA00023180"/>
    </source>
</evidence>
<comment type="caution">
    <text evidence="9">The sequence shown here is derived from an EMBL/GenBank/DDBJ whole genome shotgun (WGS) entry which is preliminary data.</text>
</comment>
<comment type="subcellular location">
    <subcellularLocation>
        <location evidence="1">Membrane</location>
        <topology evidence="1">Multi-pass membrane protein</topology>
    </subcellularLocation>
</comment>
<feature type="transmembrane region" description="Helical" evidence="8">
    <location>
        <begin position="618"/>
        <end position="638"/>
    </location>
</feature>
<dbReference type="EMBL" id="MCGO01000035">
    <property type="protein sequence ID" value="ORY40485.1"/>
    <property type="molecule type" value="Genomic_DNA"/>
</dbReference>
<keyword evidence="5" id="KW-0325">Glycoprotein</keyword>
<feature type="transmembrane region" description="Helical" evidence="8">
    <location>
        <begin position="329"/>
        <end position="352"/>
    </location>
</feature>
<feature type="transmembrane region" description="Helical" evidence="8">
    <location>
        <begin position="300"/>
        <end position="317"/>
    </location>
</feature>
<evidence type="ECO:0000313" key="9">
    <source>
        <dbReference type="EMBL" id="ORY40485.1"/>
    </source>
</evidence>
<protein>
    <recommendedName>
        <fullName evidence="6">UNC93-like protein MFSD11</fullName>
    </recommendedName>
    <alternativeName>
        <fullName evidence="7">Major facilitator superfamily domain-containing protein 11</fullName>
    </alternativeName>
</protein>
<feature type="transmembrane region" description="Helical" evidence="8">
    <location>
        <begin position="832"/>
        <end position="851"/>
    </location>
</feature>
<dbReference type="InterPro" id="IPR051617">
    <property type="entry name" value="UNC-93-like_regulator"/>
</dbReference>
<dbReference type="SUPFAM" id="SSF103473">
    <property type="entry name" value="MFS general substrate transporter"/>
    <property type="match status" value="2"/>
</dbReference>
<organism evidence="9 10">
    <name type="scientific">Rhizoclosmatium globosum</name>
    <dbReference type="NCBI Taxonomy" id="329046"/>
    <lineage>
        <taxon>Eukaryota</taxon>
        <taxon>Fungi</taxon>
        <taxon>Fungi incertae sedis</taxon>
        <taxon>Chytridiomycota</taxon>
        <taxon>Chytridiomycota incertae sedis</taxon>
        <taxon>Chytridiomycetes</taxon>
        <taxon>Chytridiales</taxon>
        <taxon>Chytriomycetaceae</taxon>
        <taxon>Rhizoclosmatium</taxon>
    </lineage>
</organism>
<feature type="transmembrane region" description="Helical" evidence="8">
    <location>
        <begin position="146"/>
        <end position="169"/>
    </location>
</feature>
<dbReference type="OrthoDB" id="2149397at2759"/>
<dbReference type="AlphaFoldDB" id="A0A1Y2C2E1"/>
<keyword evidence="4 8" id="KW-0472">Membrane</keyword>
<feature type="transmembrane region" description="Helical" evidence="8">
    <location>
        <begin position="80"/>
        <end position="103"/>
    </location>
</feature>
<feature type="transmembrane region" description="Helical" evidence="8">
    <location>
        <begin position="549"/>
        <end position="572"/>
    </location>
</feature>
<feature type="transmembrane region" description="Helical" evidence="8">
    <location>
        <begin position="798"/>
        <end position="820"/>
    </location>
</feature>
<dbReference type="Gene3D" id="1.20.1250.20">
    <property type="entry name" value="MFS general substrate transporter like domains"/>
    <property type="match status" value="2"/>
</dbReference>
<evidence type="ECO:0000256" key="7">
    <source>
        <dbReference type="ARBA" id="ARBA00041910"/>
    </source>
</evidence>
<sequence length="929" mass="100090">MDKNRWTSLFRLNRIADVVLLGFAFLFVFIAFGVTQNMASTVLPSSQVAFPCLGTLYLSFALFNLFGAAPLVDSIGPRPAMFFASLTYTAFDVSNVFAMALSGDIGSQLMVLIPASILIGAGAAVLWAAQGVYVMRCATKETIGRYSGVFLGIYSVSSFVGPMFTSVLVDLDIPKLDVFKILSGVGAIGPLLFVVTWLRPEPSNPAAAIETVSEPLDKTPLFLKTYKLIISKKMLMVAALAFLGSFGNAFNTGSFPLFIKSGDPTNDLREKLSMQIVYGVSLSTWAFAIGPITDYVKNPALVLIVDGILYLSAILALCLHDNPINNFALLYPVSVIFAINDATVLNTAYKIVGMTFPANTSAYAAYKFWTSIATSICYFLSRAMLGTNGTPNMAAWTPFMGSLFFFAVVSAYFVTKSSAESGKKLDGIVVVEAKKSASIERVGLLRDKEDEDNFVLEADIEEGVAPAPRMATEAKQERISLFKLNRIWDVIILGFAFFFIFTAFSSLASTVLPSSEVAFPELGTLYFAFALFNLFGAAPLVDRIGTRPAMFFAALTYTLFTFANVGGILLTGNPSHQLALLLPAAGLIGMGAAVLWTAEGAYVIKCSSKETIGRYTGVFFGLLAASNCAGPLFTAALLQTSLSKEDTFKILGGVGSLGPLILIYIWSRPEPSNPDVDLREAKEKEDLDKTPLFLKAGKIIISRPMLQVAVLVYLQAFEQTFSTGSLSLFIKTESTTNDLRTKLLLIATYGASLTLGAFSIGPITDWVNNPTLIIAVDSAIHMSALLALWLHPNPLNNLALLIPVNIICAVSDSTLLNQVYKILAGVFPANASAYAAYKFHASFMTGVCFFLSKLMLGSDGIPVMAIWVPFLGVMFVLAIVSTYYSTRGIVWSQPAKNEVEFDVVELGSGSTVLNAESKVQAAVEVSLSK</sequence>
<evidence type="ECO:0000256" key="1">
    <source>
        <dbReference type="ARBA" id="ARBA00004141"/>
    </source>
</evidence>
<feature type="transmembrane region" description="Helical" evidence="8">
    <location>
        <begin position="12"/>
        <end position="36"/>
    </location>
</feature>
<evidence type="ECO:0000256" key="8">
    <source>
        <dbReference type="SAM" id="Phobius"/>
    </source>
</evidence>
<proteinExistence type="predicted"/>
<feature type="transmembrane region" description="Helical" evidence="8">
    <location>
        <begin position="863"/>
        <end position="884"/>
    </location>
</feature>
<feature type="transmembrane region" description="Helical" evidence="8">
    <location>
        <begin position="109"/>
        <end position="134"/>
    </location>
</feature>
<feature type="transmembrane region" description="Helical" evidence="8">
    <location>
        <begin position="181"/>
        <end position="198"/>
    </location>
</feature>
<feature type="transmembrane region" description="Helical" evidence="8">
    <location>
        <begin position="743"/>
        <end position="760"/>
    </location>
</feature>
<feature type="transmembrane region" description="Helical" evidence="8">
    <location>
        <begin position="524"/>
        <end position="542"/>
    </location>
</feature>
<feature type="transmembrane region" description="Helical" evidence="8">
    <location>
        <begin position="578"/>
        <end position="598"/>
    </location>
</feature>
<dbReference type="PANTHER" id="PTHR23294:SF0">
    <property type="entry name" value="UNC93-LIKE PROTEIN MFSD11"/>
    <property type="match status" value="1"/>
</dbReference>
<dbReference type="InterPro" id="IPR036259">
    <property type="entry name" value="MFS_trans_sf"/>
</dbReference>
<accession>A0A1Y2C2E1</accession>
<evidence type="ECO:0000256" key="6">
    <source>
        <dbReference type="ARBA" id="ARBA00040302"/>
    </source>
</evidence>
<dbReference type="PANTHER" id="PTHR23294">
    <property type="entry name" value="ET TRANSLATION PRODUCT-RELATED"/>
    <property type="match status" value="1"/>
</dbReference>
<dbReference type="GO" id="GO:0016020">
    <property type="term" value="C:membrane"/>
    <property type="evidence" value="ECO:0007669"/>
    <property type="project" value="UniProtKB-SubCell"/>
</dbReference>
<feature type="transmembrane region" description="Helical" evidence="8">
    <location>
        <begin position="234"/>
        <end position="252"/>
    </location>
</feature>
<feature type="transmembrane region" description="Helical" evidence="8">
    <location>
        <begin position="393"/>
        <end position="414"/>
    </location>
</feature>
<evidence type="ECO:0000256" key="2">
    <source>
        <dbReference type="ARBA" id="ARBA00022692"/>
    </source>
</evidence>
<name>A0A1Y2C2E1_9FUNG</name>
<gene>
    <name evidence="9" type="ORF">BCR33DRAFT_852795</name>
</gene>
<feature type="transmembrane region" description="Helical" evidence="8">
    <location>
        <begin position="487"/>
        <end position="512"/>
    </location>
</feature>
<evidence type="ECO:0000256" key="3">
    <source>
        <dbReference type="ARBA" id="ARBA00022989"/>
    </source>
</evidence>
<keyword evidence="2 8" id="KW-0812">Transmembrane</keyword>
<feature type="transmembrane region" description="Helical" evidence="8">
    <location>
        <begin position="272"/>
        <end position="293"/>
    </location>
</feature>
<dbReference type="InterPro" id="IPR010291">
    <property type="entry name" value="Ion_channel_UNC-93"/>
</dbReference>
<keyword evidence="10" id="KW-1185">Reference proteome</keyword>
<dbReference type="Pfam" id="PF05978">
    <property type="entry name" value="UNC-93"/>
    <property type="match status" value="2"/>
</dbReference>
<feature type="transmembrane region" description="Helical" evidence="8">
    <location>
        <begin position="364"/>
        <end position="381"/>
    </location>
</feature>
<dbReference type="Proteomes" id="UP000193642">
    <property type="component" value="Unassembled WGS sequence"/>
</dbReference>
<reference evidence="9 10" key="1">
    <citation type="submission" date="2016-07" db="EMBL/GenBank/DDBJ databases">
        <title>Pervasive Adenine N6-methylation of Active Genes in Fungi.</title>
        <authorList>
            <consortium name="DOE Joint Genome Institute"/>
            <person name="Mondo S.J."/>
            <person name="Dannebaum R.O."/>
            <person name="Kuo R.C."/>
            <person name="Labutti K."/>
            <person name="Haridas S."/>
            <person name="Kuo A."/>
            <person name="Salamov A."/>
            <person name="Ahrendt S.R."/>
            <person name="Lipzen A."/>
            <person name="Sullivan W."/>
            <person name="Andreopoulos W.B."/>
            <person name="Clum A."/>
            <person name="Lindquist E."/>
            <person name="Daum C."/>
            <person name="Ramamoorthy G.K."/>
            <person name="Gryganskyi A."/>
            <person name="Culley D."/>
            <person name="Magnuson J.K."/>
            <person name="James T.Y."/>
            <person name="O'Malley M.A."/>
            <person name="Stajich J.E."/>
            <person name="Spatafora J.W."/>
            <person name="Visel A."/>
            <person name="Grigoriev I.V."/>
        </authorList>
    </citation>
    <scope>NUCLEOTIDE SEQUENCE [LARGE SCALE GENOMIC DNA]</scope>
    <source>
        <strain evidence="9 10">JEL800</strain>
    </source>
</reference>
<evidence type="ECO:0000256" key="4">
    <source>
        <dbReference type="ARBA" id="ARBA00023136"/>
    </source>
</evidence>
<feature type="transmembrane region" description="Helical" evidence="8">
    <location>
        <begin position="48"/>
        <end position="68"/>
    </location>
</feature>
<evidence type="ECO:0000313" key="10">
    <source>
        <dbReference type="Proteomes" id="UP000193642"/>
    </source>
</evidence>
<keyword evidence="3 8" id="KW-1133">Transmembrane helix</keyword>
<feature type="transmembrane region" description="Helical" evidence="8">
    <location>
        <begin position="650"/>
        <end position="667"/>
    </location>
</feature>